<sequence>MCAYRKEGMDEEEYRKYMTENHAPLVRGLMVKYGIDKYSMAHNPVSTRSLMKKIYDEQFSNIADYDCIVQIQFRDVEQFIAMKNDPVYKSTIFADHKKFADTTRSKMTIGWVQDILRDGAIV</sequence>
<accession>A0A8H3FU55</accession>
<dbReference type="EMBL" id="CAJPDS010000054">
    <property type="protein sequence ID" value="CAF9930060.1"/>
    <property type="molecule type" value="Genomic_DNA"/>
</dbReference>
<gene>
    <name evidence="3" type="ORF">HETSPECPRED_007528</name>
</gene>
<proteinExistence type="inferred from homology"/>
<dbReference type="AlphaFoldDB" id="A0A8H3FU55"/>
<dbReference type="InterPro" id="IPR009799">
    <property type="entry name" value="EthD_dom"/>
</dbReference>
<dbReference type="OrthoDB" id="3454835at2759"/>
<dbReference type="InterPro" id="IPR011008">
    <property type="entry name" value="Dimeric_a/b-barrel"/>
</dbReference>
<name>A0A8H3FU55_9LECA</name>
<evidence type="ECO:0000313" key="3">
    <source>
        <dbReference type="EMBL" id="CAF9930060.1"/>
    </source>
</evidence>
<reference evidence="3" key="1">
    <citation type="submission" date="2021-03" db="EMBL/GenBank/DDBJ databases">
        <authorList>
            <person name="Tagirdzhanova G."/>
        </authorList>
    </citation>
    <scope>NUCLEOTIDE SEQUENCE</scope>
</reference>
<dbReference type="Gene3D" id="3.30.70.100">
    <property type="match status" value="1"/>
</dbReference>
<comment type="caution">
    <text evidence="3">The sequence shown here is derived from an EMBL/GenBank/DDBJ whole genome shotgun (WGS) entry which is preliminary data.</text>
</comment>
<dbReference type="Pfam" id="PF07110">
    <property type="entry name" value="EthD"/>
    <property type="match status" value="1"/>
</dbReference>
<keyword evidence="4" id="KW-1185">Reference proteome</keyword>
<comment type="similarity">
    <text evidence="1">Belongs to the tpcK family.</text>
</comment>
<dbReference type="GO" id="GO:0016491">
    <property type="term" value="F:oxidoreductase activity"/>
    <property type="evidence" value="ECO:0007669"/>
    <property type="project" value="InterPro"/>
</dbReference>
<evidence type="ECO:0000256" key="1">
    <source>
        <dbReference type="ARBA" id="ARBA00005986"/>
    </source>
</evidence>
<feature type="domain" description="EthD" evidence="2">
    <location>
        <begin position="6"/>
        <end position="102"/>
    </location>
</feature>
<evidence type="ECO:0000259" key="2">
    <source>
        <dbReference type="Pfam" id="PF07110"/>
    </source>
</evidence>
<protein>
    <recommendedName>
        <fullName evidence="2">EthD domain-containing protein</fullName>
    </recommendedName>
</protein>
<dbReference type="Proteomes" id="UP000664521">
    <property type="component" value="Unassembled WGS sequence"/>
</dbReference>
<evidence type="ECO:0000313" key="4">
    <source>
        <dbReference type="Proteomes" id="UP000664521"/>
    </source>
</evidence>
<organism evidence="3 4">
    <name type="scientific">Heterodermia speciosa</name>
    <dbReference type="NCBI Taxonomy" id="116794"/>
    <lineage>
        <taxon>Eukaryota</taxon>
        <taxon>Fungi</taxon>
        <taxon>Dikarya</taxon>
        <taxon>Ascomycota</taxon>
        <taxon>Pezizomycotina</taxon>
        <taxon>Lecanoromycetes</taxon>
        <taxon>OSLEUM clade</taxon>
        <taxon>Lecanoromycetidae</taxon>
        <taxon>Caliciales</taxon>
        <taxon>Physciaceae</taxon>
        <taxon>Heterodermia</taxon>
    </lineage>
</organism>
<dbReference type="SUPFAM" id="SSF54909">
    <property type="entry name" value="Dimeric alpha+beta barrel"/>
    <property type="match status" value="1"/>
</dbReference>